<dbReference type="InterPro" id="IPR000640">
    <property type="entry name" value="EFG_V-like"/>
</dbReference>
<dbReference type="Gene3D" id="3.30.70.240">
    <property type="match status" value="1"/>
</dbReference>
<evidence type="ECO:0000256" key="2">
    <source>
        <dbReference type="ARBA" id="ARBA00023134"/>
    </source>
</evidence>
<dbReference type="Pfam" id="PF00009">
    <property type="entry name" value="GTP_EFTU"/>
    <property type="match status" value="1"/>
</dbReference>
<dbReference type="PANTHER" id="PTHR43261:SF6">
    <property type="entry name" value="ELONGATION FACTOR G-LIKE PROTEIN"/>
    <property type="match status" value="1"/>
</dbReference>
<keyword evidence="1" id="KW-0547">Nucleotide-binding</keyword>
<keyword evidence="4" id="KW-0648">Protein biosynthesis</keyword>
<dbReference type="RefSeq" id="WP_078766858.1">
    <property type="nucleotide sequence ID" value="NZ_FUXZ01000013.1"/>
</dbReference>
<dbReference type="FunFam" id="3.30.230.10:FF:000003">
    <property type="entry name" value="Elongation factor G"/>
    <property type="match status" value="1"/>
</dbReference>
<dbReference type="NCBIfam" id="TIGR00231">
    <property type="entry name" value="small_GTP"/>
    <property type="match status" value="1"/>
</dbReference>
<dbReference type="InterPro" id="IPR035647">
    <property type="entry name" value="EFG_III/V"/>
</dbReference>
<keyword evidence="5" id="KW-1185">Reference proteome</keyword>
<dbReference type="Gene3D" id="3.30.230.10">
    <property type="match status" value="1"/>
</dbReference>
<dbReference type="CDD" id="cd04170">
    <property type="entry name" value="EF-G_bact"/>
    <property type="match status" value="1"/>
</dbReference>
<dbReference type="Proteomes" id="UP000190814">
    <property type="component" value="Unassembled WGS sequence"/>
</dbReference>
<reference evidence="4 5" key="1">
    <citation type="submission" date="2017-02" db="EMBL/GenBank/DDBJ databases">
        <authorList>
            <person name="Peterson S.W."/>
        </authorList>
    </citation>
    <scope>NUCLEOTIDE SEQUENCE [LARGE SCALE GENOMIC DNA]</scope>
    <source>
        <strain evidence="4 5">ATCC 35992</strain>
    </source>
</reference>
<evidence type="ECO:0000256" key="1">
    <source>
        <dbReference type="ARBA" id="ARBA00022741"/>
    </source>
</evidence>
<dbReference type="InterPro" id="IPR035649">
    <property type="entry name" value="EFG_V"/>
</dbReference>
<sequence>MNVYKTEDIRNVVLMGHGGAGKTTVVEALAFCTGAISRMGSVDDGSTISDYDKEEIKRKFSINSSVVPIEWEGIKINLLDAPGYFDFVGQMEEAMSVADAAIIVVNGKAGVEVGTKKAWDICERRKIPRLFFVTGMDDPNADYLKICEELKSLYGKKVAPFHLPFWENDKLSGFVNVVKMGGRRFLEKGLYEDCDIPSDVRGDLDQARDMILEAVAESDEELMEKYFAGEEFTQEEISKALRTSVIECDIVPVQIGSGVDAHGMNMLLQSIEKYFPSPEKAEVFKKGTNTATGEEIEADKDINKDVSAYVFKTIMDPFIGKYSLVKVCTGILKEGTTVYNPTKDVEEKLSKLYVISGKKVTEVSELYAGDIGAIGKLNSTRTGDTLATKKTPIAYHPTTMSKPYTYKAYRAVNKGEEDKISQALTKCCIEDLTLKVVNDEENRQSLIYGIGDQQLDILVSKLEEKFKVKIELDKPKIAFRETVKKKAADVQGRHKKQSGGAGQFGEIVIDFEPSGDLEKPYVFEEVVVGGSVPKNFFPAIEKGIAESVLKGPLAGYPVVGVKITLKDGKYHPVDSNEMAFKMASIKAFKEAMMQAGPILLEPIASVKVTVPDSFTGDVMGDFNKRRGRVLGMNPDDNGNTVVEADVPMSELYGYSTTLRSMTGGIGTYEYEFARYEQAPSDVQAREVEKYQNKDE</sequence>
<dbReference type="PROSITE" id="PS51722">
    <property type="entry name" value="G_TR_2"/>
    <property type="match status" value="1"/>
</dbReference>
<dbReference type="STRING" id="39495.SAMN02745111_02021"/>
<evidence type="ECO:0000259" key="3">
    <source>
        <dbReference type="PROSITE" id="PS51722"/>
    </source>
</evidence>
<dbReference type="InterPro" id="IPR009000">
    <property type="entry name" value="Transl_B-barrel_sf"/>
</dbReference>
<dbReference type="CDD" id="cd01434">
    <property type="entry name" value="EFG_mtEFG1_IV"/>
    <property type="match status" value="1"/>
</dbReference>
<evidence type="ECO:0000313" key="5">
    <source>
        <dbReference type="Proteomes" id="UP000190814"/>
    </source>
</evidence>
<dbReference type="SMART" id="SM00889">
    <property type="entry name" value="EFG_IV"/>
    <property type="match status" value="1"/>
</dbReference>
<keyword evidence="2" id="KW-0342">GTP-binding</keyword>
<organism evidence="4 5">
    <name type="scientific">Eubacterium uniforme</name>
    <dbReference type="NCBI Taxonomy" id="39495"/>
    <lineage>
        <taxon>Bacteria</taxon>
        <taxon>Bacillati</taxon>
        <taxon>Bacillota</taxon>
        <taxon>Clostridia</taxon>
        <taxon>Eubacteriales</taxon>
        <taxon>Eubacteriaceae</taxon>
        <taxon>Eubacterium</taxon>
    </lineage>
</organism>
<proteinExistence type="predicted"/>
<dbReference type="NCBIfam" id="NF009379">
    <property type="entry name" value="PRK12740.1-3"/>
    <property type="match status" value="1"/>
</dbReference>
<dbReference type="SUPFAM" id="SSF54980">
    <property type="entry name" value="EF-G C-terminal domain-like"/>
    <property type="match status" value="2"/>
</dbReference>
<accession>A0A1T4VZF3</accession>
<dbReference type="InterPro" id="IPR014721">
    <property type="entry name" value="Ribsml_uS5_D2-typ_fold_subgr"/>
</dbReference>
<dbReference type="Pfam" id="PF03764">
    <property type="entry name" value="EFG_IV"/>
    <property type="match status" value="1"/>
</dbReference>
<dbReference type="Pfam" id="PF22042">
    <property type="entry name" value="EF-G_D2"/>
    <property type="match status" value="1"/>
</dbReference>
<dbReference type="InterPro" id="IPR041095">
    <property type="entry name" value="EFG_II"/>
</dbReference>
<dbReference type="Gene3D" id="2.40.30.10">
    <property type="entry name" value="Translation factors"/>
    <property type="match status" value="1"/>
</dbReference>
<dbReference type="SMART" id="SM00838">
    <property type="entry name" value="EFG_C"/>
    <property type="match status" value="1"/>
</dbReference>
<dbReference type="GO" id="GO:0003924">
    <property type="term" value="F:GTPase activity"/>
    <property type="evidence" value="ECO:0007669"/>
    <property type="project" value="InterPro"/>
</dbReference>
<dbReference type="SUPFAM" id="SSF50447">
    <property type="entry name" value="Translation proteins"/>
    <property type="match status" value="1"/>
</dbReference>
<feature type="domain" description="Tr-type G" evidence="3">
    <location>
        <begin position="7"/>
        <end position="279"/>
    </location>
</feature>
<dbReference type="GO" id="GO:0032790">
    <property type="term" value="P:ribosome disassembly"/>
    <property type="evidence" value="ECO:0007669"/>
    <property type="project" value="TreeGrafter"/>
</dbReference>
<dbReference type="InterPro" id="IPR000795">
    <property type="entry name" value="T_Tr_GTP-bd_dom"/>
</dbReference>
<dbReference type="InterPro" id="IPR020568">
    <property type="entry name" value="Ribosomal_Su5_D2-typ_SF"/>
</dbReference>
<gene>
    <name evidence="4" type="ORF">SAMN02745111_02021</name>
</gene>
<dbReference type="PANTHER" id="PTHR43261">
    <property type="entry name" value="TRANSLATION ELONGATION FACTOR G-RELATED"/>
    <property type="match status" value="1"/>
</dbReference>
<dbReference type="SUPFAM" id="SSF54211">
    <property type="entry name" value="Ribosomal protein S5 domain 2-like"/>
    <property type="match status" value="1"/>
</dbReference>
<dbReference type="AlphaFoldDB" id="A0A1T4VZF3"/>
<dbReference type="InterPro" id="IPR047872">
    <property type="entry name" value="EFG_IV"/>
</dbReference>
<evidence type="ECO:0000313" key="4">
    <source>
        <dbReference type="EMBL" id="SKA70392.1"/>
    </source>
</evidence>
<keyword evidence="4" id="KW-0251">Elongation factor</keyword>
<dbReference type="Gene3D" id="3.40.50.300">
    <property type="entry name" value="P-loop containing nucleotide triphosphate hydrolases"/>
    <property type="match status" value="1"/>
</dbReference>
<dbReference type="NCBIfam" id="NF009381">
    <property type="entry name" value="PRK12740.1-5"/>
    <property type="match status" value="1"/>
</dbReference>
<dbReference type="GO" id="GO:0005525">
    <property type="term" value="F:GTP binding"/>
    <property type="evidence" value="ECO:0007669"/>
    <property type="project" value="UniProtKB-KW"/>
</dbReference>
<dbReference type="CDD" id="cd03713">
    <property type="entry name" value="EFG_mtEFG_C"/>
    <property type="match status" value="1"/>
</dbReference>
<dbReference type="Pfam" id="PF00679">
    <property type="entry name" value="EFG_C"/>
    <property type="match status" value="1"/>
</dbReference>
<dbReference type="InterPro" id="IPR053905">
    <property type="entry name" value="EF-G-like_DII"/>
</dbReference>
<name>A0A1T4VZF3_9FIRM</name>
<dbReference type="EMBL" id="FUXZ01000013">
    <property type="protein sequence ID" value="SKA70392.1"/>
    <property type="molecule type" value="Genomic_DNA"/>
</dbReference>
<protein>
    <submittedName>
        <fullName evidence="4">Translation elongation factor 2 (EF-2/EF-G)</fullName>
    </submittedName>
</protein>
<dbReference type="PRINTS" id="PR00315">
    <property type="entry name" value="ELONGATNFCT"/>
</dbReference>
<dbReference type="InterPro" id="IPR005517">
    <property type="entry name" value="Transl_elong_EFG/EF2_IV"/>
</dbReference>
<dbReference type="CDD" id="cd04088">
    <property type="entry name" value="EFG_mtEFG_II"/>
    <property type="match status" value="1"/>
</dbReference>
<dbReference type="InterPro" id="IPR005225">
    <property type="entry name" value="Small_GTP-bd"/>
</dbReference>
<dbReference type="Pfam" id="PF14492">
    <property type="entry name" value="EFG_III"/>
    <property type="match status" value="1"/>
</dbReference>
<dbReference type="FunFam" id="3.30.70.240:FF:000001">
    <property type="entry name" value="Elongation factor G"/>
    <property type="match status" value="1"/>
</dbReference>
<dbReference type="OrthoDB" id="9804431at2"/>
<dbReference type="Gene3D" id="3.30.70.870">
    <property type="entry name" value="Elongation Factor G (Translational Gtpase), domain 3"/>
    <property type="match status" value="1"/>
</dbReference>
<dbReference type="SUPFAM" id="SSF52540">
    <property type="entry name" value="P-loop containing nucleoside triphosphate hydrolases"/>
    <property type="match status" value="1"/>
</dbReference>
<dbReference type="InterPro" id="IPR027417">
    <property type="entry name" value="P-loop_NTPase"/>
</dbReference>
<dbReference type="GO" id="GO:0003746">
    <property type="term" value="F:translation elongation factor activity"/>
    <property type="evidence" value="ECO:0007669"/>
    <property type="project" value="UniProtKB-KW"/>
</dbReference>